<name>C0Z742_BREBN</name>
<proteinExistence type="predicted"/>
<reference evidence="1 2" key="1">
    <citation type="submission" date="2005-03" db="EMBL/GenBank/DDBJ databases">
        <title>Brevibacillus brevis strain 47, complete genome.</title>
        <authorList>
            <person name="Hosoyama A."/>
            <person name="Yamada R."/>
            <person name="Hongo Y."/>
            <person name="Terui Y."/>
            <person name="Ankai A."/>
            <person name="Masuyama W."/>
            <person name="Sekiguchi M."/>
            <person name="Takeda T."/>
            <person name="Asano K."/>
            <person name="Ohji S."/>
            <person name="Ichikawa N."/>
            <person name="Narita S."/>
            <person name="Aoki N."/>
            <person name="Miura H."/>
            <person name="Matsushita S."/>
            <person name="Sekigawa T."/>
            <person name="Yamagata H."/>
            <person name="Yoshikawa H."/>
            <person name="Udaka S."/>
            <person name="Tanikawa S."/>
            <person name="Fujita N."/>
        </authorList>
    </citation>
    <scope>NUCLEOTIDE SEQUENCE [LARGE SCALE GENOMIC DNA]</scope>
    <source>
        <strain evidence="2">47 / JCM 6285 / NBRC 100599</strain>
    </source>
</reference>
<dbReference type="Proteomes" id="UP000001877">
    <property type="component" value="Chromosome"/>
</dbReference>
<evidence type="ECO:0000313" key="1">
    <source>
        <dbReference type="EMBL" id="BAH46391.1"/>
    </source>
</evidence>
<gene>
    <name evidence="1" type="ordered locus">BBR47_54140</name>
</gene>
<keyword evidence="2" id="KW-1185">Reference proteome</keyword>
<dbReference type="EMBL" id="AP008955">
    <property type="protein sequence ID" value="BAH46391.1"/>
    <property type="molecule type" value="Genomic_DNA"/>
</dbReference>
<accession>C0Z742</accession>
<sequence>MVHTGEVDKMATGYSSMDGMSFVPVVETQAWRGKLAESDRIH</sequence>
<dbReference type="AlphaFoldDB" id="C0Z742"/>
<protein>
    <submittedName>
        <fullName evidence="1">Uncharacterized protein</fullName>
    </submittedName>
</protein>
<dbReference type="HOGENOM" id="CLU_3248173_0_0_9"/>
<dbReference type="KEGG" id="bbe:BBR47_54140"/>
<organism evidence="1 2">
    <name type="scientific">Brevibacillus brevis (strain 47 / JCM 6285 / NBRC 100599)</name>
    <dbReference type="NCBI Taxonomy" id="358681"/>
    <lineage>
        <taxon>Bacteria</taxon>
        <taxon>Bacillati</taxon>
        <taxon>Bacillota</taxon>
        <taxon>Bacilli</taxon>
        <taxon>Bacillales</taxon>
        <taxon>Paenibacillaceae</taxon>
        <taxon>Brevibacillus</taxon>
    </lineage>
</organism>
<evidence type="ECO:0000313" key="2">
    <source>
        <dbReference type="Proteomes" id="UP000001877"/>
    </source>
</evidence>